<dbReference type="InterPro" id="IPR023214">
    <property type="entry name" value="HAD_sf"/>
</dbReference>
<feature type="transmembrane region" description="Helical" evidence="13">
    <location>
        <begin position="1368"/>
        <end position="1387"/>
    </location>
</feature>
<evidence type="ECO:0000256" key="11">
    <source>
        <dbReference type="ARBA" id="ARBA00023136"/>
    </source>
</evidence>
<feature type="domain" description="P5B-type ATPase N-terminal" evidence="16">
    <location>
        <begin position="295"/>
        <end position="423"/>
    </location>
</feature>
<keyword evidence="7 13" id="KW-0067">ATP-binding</keyword>
<dbReference type="InterPro" id="IPR059000">
    <property type="entry name" value="ATPase_P-type_domA"/>
</dbReference>
<evidence type="ECO:0000256" key="14">
    <source>
        <dbReference type="SAM" id="MobiDB-lite"/>
    </source>
</evidence>
<protein>
    <recommendedName>
        <fullName evidence="13">Cation-transporting ATPase</fullName>
        <ecNumber evidence="13">7.2.2.-</ecNumber>
    </recommendedName>
</protein>
<dbReference type="InterPro" id="IPR018303">
    <property type="entry name" value="ATPase_P-typ_P_site"/>
</dbReference>
<dbReference type="PROSITE" id="PS01229">
    <property type="entry name" value="COF_2"/>
    <property type="match status" value="1"/>
</dbReference>
<evidence type="ECO:0000256" key="2">
    <source>
        <dbReference type="ARBA" id="ARBA00006000"/>
    </source>
</evidence>
<comment type="similarity">
    <text evidence="2 13">Belongs to the cation transport ATPase (P-type) (TC 3.A.3) family. Type V subfamily.</text>
</comment>
<evidence type="ECO:0000256" key="6">
    <source>
        <dbReference type="ARBA" id="ARBA00022741"/>
    </source>
</evidence>
<evidence type="ECO:0000313" key="18">
    <source>
        <dbReference type="Proteomes" id="UP001623330"/>
    </source>
</evidence>
<dbReference type="Pfam" id="PF00122">
    <property type="entry name" value="E1-E2_ATPase"/>
    <property type="match status" value="1"/>
</dbReference>
<evidence type="ECO:0000256" key="1">
    <source>
        <dbReference type="ARBA" id="ARBA00004141"/>
    </source>
</evidence>
<feature type="transmembrane region" description="Helical" evidence="13">
    <location>
        <begin position="1252"/>
        <end position="1269"/>
    </location>
</feature>
<dbReference type="NCBIfam" id="TIGR01494">
    <property type="entry name" value="ATPase_P-type"/>
    <property type="match status" value="1"/>
</dbReference>
<feature type="transmembrane region" description="Helical" evidence="13">
    <location>
        <begin position="502"/>
        <end position="522"/>
    </location>
</feature>
<comment type="subcellular location">
    <subcellularLocation>
        <location evidence="1 13">Membrane</location>
        <topology evidence="1 13">Multi-pass membrane protein</topology>
    </subcellularLocation>
</comment>
<evidence type="ECO:0000256" key="5">
    <source>
        <dbReference type="ARBA" id="ARBA00022723"/>
    </source>
</evidence>
<feature type="domain" description="P-type ATPase A" evidence="15">
    <location>
        <begin position="540"/>
        <end position="667"/>
    </location>
</feature>
<comment type="catalytic activity">
    <reaction evidence="12 13">
        <text>ATP + H2O = ADP + phosphate + H(+)</text>
        <dbReference type="Rhea" id="RHEA:13065"/>
        <dbReference type="ChEBI" id="CHEBI:15377"/>
        <dbReference type="ChEBI" id="CHEBI:15378"/>
        <dbReference type="ChEBI" id="CHEBI:30616"/>
        <dbReference type="ChEBI" id="CHEBI:43474"/>
        <dbReference type="ChEBI" id="CHEBI:456216"/>
    </reaction>
</comment>
<evidence type="ECO:0000256" key="7">
    <source>
        <dbReference type="ARBA" id="ARBA00022840"/>
    </source>
</evidence>
<feature type="compositionally biased region" description="Polar residues" evidence="14">
    <location>
        <begin position="228"/>
        <end position="245"/>
    </location>
</feature>
<dbReference type="InterPro" id="IPR008250">
    <property type="entry name" value="ATPase_P-typ_transduc_dom_A_sf"/>
</dbReference>
<feature type="region of interest" description="Disordered" evidence="14">
    <location>
        <begin position="146"/>
        <end position="258"/>
    </location>
</feature>
<dbReference type="InterPro" id="IPR001757">
    <property type="entry name" value="P_typ_ATPase"/>
</dbReference>
<dbReference type="InterPro" id="IPR047821">
    <property type="entry name" value="P5B-type_ATPase"/>
</dbReference>
<dbReference type="Pfam" id="PF13246">
    <property type="entry name" value="Cation_ATPase"/>
    <property type="match status" value="1"/>
</dbReference>
<feature type="transmembrane region" description="Helical" evidence="13">
    <location>
        <begin position="477"/>
        <end position="496"/>
    </location>
</feature>
<feature type="transmembrane region" description="Helical" evidence="13">
    <location>
        <begin position="720"/>
        <end position="741"/>
    </location>
</feature>
<dbReference type="PANTHER" id="PTHR45630">
    <property type="entry name" value="CATION-TRANSPORTING ATPASE-RELATED"/>
    <property type="match status" value="1"/>
</dbReference>
<keyword evidence="10 13" id="KW-1133">Transmembrane helix</keyword>
<keyword evidence="5 13" id="KW-0479">Metal-binding</keyword>
<dbReference type="EC" id="7.2.2.-" evidence="13"/>
<feature type="transmembrane region" description="Helical" evidence="13">
    <location>
        <begin position="1393"/>
        <end position="1414"/>
    </location>
</feature>
<dbReference type="SUPFAM" id="SSF81660">
    <property type="entry name" value="Metal cation-transporting ATPase, ATP-binding domain N"/>
    <property type="match status" value="1"/>
</dbReference>
<feature type="transmembrane region" description="Helical" evidence="13">
    <location>
        <begin position="311"/>
        <end position="329"/>
    </location>
</feature>
<evidence type="ECO:0000256" key="10">
    <source>
        <dbReference type="ARBA" id="ARBA00022989"/>
    </source>
</evidence>
<dbReference type="SUPFAM" id="SSF81665">
    <property type="entry name" value="Calcium ATPase, transmembrane domain M"/>
    <property type="match status" value="1"/>
</dbReference>
<evidence type="ECO:0000256" key="12">
    <source>
        <dbReference type="ARBA" id="ARBA00049360"/>
    </source>
</evidence>
<keyword evidence="3" id="KW-0597">Phosphoprotein</keyword>
<organism evidence="17 18">
    <name type="scientific">Nakaseomyces bracarensis</name>
    <dbReference type="NCBI Taxonomy" id="273131"/>
    <lineage>
        <taxon>Eukaryota</taxon>
        <taxon>Fungi</taxon>
        <taxon>Dikarya</taxon>
        <taxon>Ascomycota</taxon>
        <taxon>Saccharomycotina</taxon>
        <taxon>Saccharomycetes</taxon>
        <taxon>Saccharomycetales</taxon>
        <taxon>Saccharomycetaceae</taxon>
        <taxon>Nakaseomyces</taxon>
    </lineage>
</organism>
<feature type="compositionally biased region" description="Low complexity" evidence="14">
    <location>
        <begin position="17"/>
        <end position="32"/>
    </location>
</feature>
<dbReference type="PRINTS" id="PR00119">
    <property type="entry name" value="CATATPASE"/>
</dbReference>
<dbReference type="Gene3D" id="2.70.150.10">
    <property type="entry name" value="Calcium-transporting ATPase, cytoplasmic transduction domain A"/>
    <property type="match status" value="1"/>
</dbReference>
<dbReference type="InterPro" id="IPR006544">
    <property type="entry name" value="P-type_TPase_V"/>
</dbReference>
<dbReference type="InterPro" id="IPR047819">
    <property type="entry name" value="P5A-ATPase_N"/>
</dbReference>
<gene>
    <name evidence="17" type="ORF">RNJ44_02546</name>
</gene>
<evidence type="ECO:0000313" key="17">
    <source>
        <dbReference type="EMBL" id="KAL3228601.1"/>
    </source>
</evidence>
<dbReference type="NCBIfam" id="TIGR01657">
    <property type="entry name" value="P-ATPase-V"/>
    <property type="match status" value="1"/>
</dbReference>
<feature type="transmembrane region" description="Helical" evidence="13">
    <location>
        <begin position="684"/>
        <end position="708"/>
    </location>
</feature>
<evidence type="ECO:0000256" key="3">
    <source>
        <dbReference type="ARBA" id="ARBA00022553"/>
    </source>
</evidence>
<feature type="transmembrane region" description="Helical" evidence="13">
    <location>
        <begin position="1290"/>
        <end position="1312"/>
    </location>
</feature>
<dbReference type="PROSITE" id="PS00154">
    <property type="entry name" value="ATPASE_E1_E2"/>
    <property type="match status" value="1"/>
</dbReference>
<dbReference type="InterPro" id="IPR036412">
    <property type="entry name" value="HAD-like_sf"/>
</dbReference>
<dbReference type="InterPro" id="IPR023298">
    <property type="entry name" value="ATPase_P-typ_TM_dom_sf"/>
</dbReference>
<evidence type="ECO:0000256" key="13">
    <source>
        <dbReference type="RuleBase" id="RU362082"/>
    </source>
</evidence>
<reference evidence="17 18" key="1">
    <citation type="submission" date="2024-05" db="EMBL/GenBank/DDBJ databases">
        <title>Long read based assembly of the Candida bracarensis genome reveals expanded adhesin content.</title>
        <authorList>
            <person name="Marcet-Houben M."/>
            <person name="Ksiezopolska E."/>
            <person name="Gabaldon T."/>
        </authorList>
    </citation>
    <scope>NUCLEOTIDE SEQUENCE [LARGE SCALE GENOMIC DNA]</scope>
    <source>
        <strain evidence="17 18">CBM6</strain>
    </source>
</reference>
<keyword evidence="18" id="KW-1185">Reference proteome</keyword>
<dbReference type="SFLD" id="SFLDS00003">
    <property type="entry name" value="Haloacid_Dehalogenase"/>
    <property type="match status" value="1"/>
</dbReference>
<feature type="region of interest" description="Disordered" evidence="14">
    <location>
        <begin position="1"/>
        <end position="32"/>
    </location>
</feature>
<keyword evidence="9 13" id="KW-1278">Translocase</keyword>
<comment type="caution">
    <text evidence="17">The sequence shown here is derived from an EMBL/GenBank/DDBJ whole genome shotgun (WGS) entry which is preliminary data.</text>
</comment>
<evidence type="ECO:0000256" key="4">
    <source>
        <dbReference type="ARBA" id="ARBA00022692"/>
    </source>
</evidence>
<evidence type="ECO:0000256" key="8">
    <source>
        <dbReference type="ARBA" id="ARBA00022842"/>
    </source>
</evidence>
<dbReference type="InterPro" id="IPR044492">
    <property type="entry name" value="P_typ_ATPase_HD_dom"/>
</dbReference>
<dbReference type="SFLD" id="SFLDF00027">
    <property type="entry name" value="p-type_atpase"/>
    <property type="match status" value="1"/>
</dbReference>
<dbReference type="SUPFAM" id="SSF81653">
    <property type="entry name" value="Calcium ATPase, transduction domain A"/>
    <property type="match status" value="1"/>
</dbReference>
<dbReference type="PANTHER" id="PTHR45630:SF8">
    <property type="entry name" value="CATION-TRANSPORTING ATPASE"/>
    <property type="match status" value="1"/>
</dbReference>
<feature type="compositionally biased region" description="Low complexity" evidence="14">
    <location>
        <begin position="197"/>
        <end position="208"/>
    </location>
</feature>
<sequence length="1452" mass="164307">MSDIHQNPVGNGRNRPRASFSSSRSNATSATLTSSMIIDQNNSEPYAGAAFEAVPSSIVSFHRPHSFQSSNIMSTSLNSTVLERYSRHRNEIQPLVSTPGRSRSPSINRNFHFFSEEQISQAEGSATLEHTDYDIEWDSAPAYEQEVRSGSYVGSRRSSFRDISRRSSISTSPYGSLQRGRSHSKSKSSRYEPVYQSSTHSSSSLSRYSVRERIPVEVENQDDVILDEQSSQDSVESFHTGSSEEVGNEGSINGHDDSAKKSQNHYEFLKPEYHDRFYPDFHAERHIQRFYISEEDIVIAIAGYSSSKLKILLYNTICILTLGMFFLLSKWIPSYKVKMIGVKVPLAKADWLVIENEHGEFTTEEIRREWYNRPMSTLLPIETKENDENVDELFQRHHHTSDSNPNIPILISFQYRYIKFIFSPMDDIFKTNNNWIDLDWVDIENTSKGLSAGIQEDRILAFDKNQINLKMKTTSQILFDEVLHPFYIFQILSIILWSLDEYYYYAGCIFLISVMSIFDTLFETKRISKTLSEMSYFNCEVRVLREGFWSNISSSELVPGDIYEVSDPALHTLPCDSLLLSGDCIVNEAMLTGESVPVSKFPANEETMLQLFDDFQNTQISTFVSKSFLFNGTTLIRAKVPVGGTAALAMAVRTGFSTTKGSLIRSMVFPKPSGFKFYSDSFKYIGFMAIIAIFGFSISCINFIKLGLDRRTMILRALDIITIVVPPALPATLTIGTSFALNRLKEKGIFCIAPTRVNIGGKIDLMCFDKTGTLTEDGLDVLGVRIANPITKGKSKFGDMITDIHDVFPKFSLKDCSSPLDIRAKNFLISLLTCHSLRVVDGELLGDPLDFKMFQFTGWSYEEDFQDQQFHSLYDERHEGDNFPENIDIIPAIVHPNATDDKNKFVQNDPNNILGIIRSFEFLSELRRMSVIVKPNNDNVYWAYTKGAPEVIVDLCNPSTIPTDYDDILNHYTHNGYRVIACAGKTLPKKTWLYSQRVRREEVESNLEFLGFIVFQNKLKTATSPTLTKLRDANIRTVMCTGDNVLTAISVGKECNLISDERVYVPTVSYSDMTSEPVIHWNDITNPEYILDTFTLQPLDNFTGGYSLAITGDAFRIIFSHENDYSAVYINEILLKGNIFARMSPDEKHELVEQLQKIDYTVGFCGDGANDCGALKAADVGISLSEAEASVAAPFTSKIFDISCVLDVIKEGRASLVTSFACFQYMSLYSAIQFITITILYSRGSNLGDFQFLYIDLLLIVPIAVTMSWSKPYDELSKKRSSANLISPKILVPLVLDIFILFLFQFLPWLWIQERTWYIKPVVGGDDAVQSSDNTVLFFISNFQYILTSIVLSIGPPYREPMWKNGPFVKDIILSILASIILMFISPDCSLGNFLQLTSVPNAFVIFIVAWSYLNYQMLMYLPPIVKQSFKKKVSSKKYKNILRGITEGFVV</sequence>
<keyword evidence="6 13" id="KW-0547">Nucleotide-binding</keyword>
<keyword evidence="4 13" id="KW-0812">Transmembrane</keyword>
<name>A0ABR4NM06_9SACH</name>
<dbReference type="Proteomes" id="UP001623330">
    <property type="component" value="Unassembled WGS sequence"/>
</dbReference>
<dbReference type="SFLD" id="SFLDG00002">
    <property type="entry name" value="C1.7:_P-type_atpase_like"/>
    <property type="match status" value="1"/>
</dbReference>
<evidence type="ECO:0000259" key="15">
    <source>
        <dbReference type="Pfam" id="PF00122"/>
    </source>
</evidence>
<accession>A0ABR4NM06</accession>
<keyword evidence="11 13" id="KW-0472">Membrane</keyword>
<dbReference type="Gene3D" id="3.40.1110.10">
    <property type="entry name" value="Calcium-transporting ATPase, cytoplasmic domain N"/>
    <property type="match status" value="1"/>
</dbReference>
<evidence type="ECO:0000256" key="9">
    <source>
        <dbReference type="ARBA" id="ARBA00022967"/>
    </source>
</evidence>
<dbReference type="SUPFAM" id="SSF56784">
    <property type="entry name" value="HAD-like"/>
    <property type="match status" value="1"/>
</dbReference>
<feature type="transmembrane region" description="Helical" evidence="13">
    <location>
        <begin position="1336"/>
        <end position="1356"/>
    </location>
</feature>
<proteinExistence type="inferred from homology"/>
<feature type="transmembrane region" description="Helical" evidence="13">
    <location>
        <begin position="1216"/>
        <end position="1240"/>
    </location>
</feature>
<evidence type="ECO:0000259" key="16">
    <source>
        <dbReference type="Pfam" id="PF12409"/>
    </source>
</evidence>
<dbReference type="Pfam" id="PF12409">
    <property type="entry name" value="P5-ATPase"/>
    <property type="match status" value="1"/>
</dbReference>
<keyword evidence="8 13" id="KW-0460">Magnesium</keyword>
<dbReference type="CDD" id="cd07542">
    <property type="entry name" value="P-type_ATPase_cation"/>
    <property type="match status" value="1"/>
</dbReference>
<dbReference type="InterPro" id="IPR023299">
    <property type="entry name" value="ATPase_P-typ_cyto_dom_N"/>
</dbReference>
<feature type="compositionally biased region" description="Low complexity" evidence="14">
    <location>
        <begin position="148"/>
        <end position="157"/>
    </location>
</feature>
<dbReference type="Gene3D" id="3.40.50.1000">
    <property type="entry name" value="HAD superfamily/HAD-like"/>
    <property type="match status" value="1"/>
</dbReference>
<dbReference type="EMBL" id="JBEVYD010000013">
    <property type="protein sequence ID" value="KAL3228601.1"/>
    <property type="molecule type" value="Genomic_DNA"/>
</dbReference>